<dbReference type="Proteomes" id="UP000762676">
    <property type="component" value="Unassembled WGS sequence"/>
</dbReference>
<dbReference type="GO" id="GO:0016020">
    <property type="term" value="C:membrane"/>
    <property type="evidence" value="ECO:0007669"/>
    <property type="project" value="InterPro"/>
</dbReference>
<protein>
    <submittedName>
        <fullName evidence="4">Glycine receptor subunit alpha-3</fullName>
    </submittedName>
</protein>
<dbReference type="EMBL" id="BMAT01010066">
    <property type="protein sequence ID" value="GFS19367.1"/>
    <property type="molecule type" value="Genomic_DNA"/>
</dbReference>
<dbReference type="InterPro" id="IPR006029">
    <property type="entry name" value="Neurotrans-gated_channel_TM"/>
</dbReference>
<keyword evidence="2" id="KW-0812">Transmembrane</keyword>
<keyword evidence="4" id="KW-0675">Receptor</keyword>
<evidence type="ECO:0000256" key="1">
    <source>
        <dbReference type="SAM" id="MobiDB-lite"/>
    </source>
</evidence>
<feature type="domain" description="Neurotransmitter-gated ion-channel transmembrane" evidence="3">
    <location>
        <begin position="103"/>
        <end position="141"/>
    </location>
</feature>
<dbReference type="InterPro" id="IPR038050">
    <property type="entry name" value="Neuro_actylchol_rec"/>
</dbReference>
<feature type="compositionally biased region" description="Basic and acidic residues" evidence="1">
    <location>
        <begin position="172"/>
        <end position="185"/>
    </location>
</feature>
<feature type="transmembrane region" description="Helical" evidence="2">
    <location>
        <begin position="63"/>
        <end position="85"/>
    </location>
</feature>
<dbReference type="Pfam" id="PF02932">
    <property type="entry name" value="Neur_chan_memb"/>
    <property type="match status" value="2"/>
</dbReference>
<gene>
    <name evidence="4" type="ORF">ElyMa_005030300</name>
</gene>
<dbReference type="Gene3D" id="1.20.58.390">
    <property type="entry name" value="Neurotransmitter-gated ion-channel transmembrane domain"/>
    <property type="match status" value="2"/>
</dbReference>
<comment type="caution">
    <text evidence="4">The sequence shown here is derived from an EMBL/GenBank/DDBJ whole genome shotgun (WGS) entry which is preliminary data.</text>
</comment>
<evidence type="ECO:0000313" key="4">
    <source>
        <dbReference type="EMBL" id="GFS19367.1"/>
    </source>
</evidence>
<sequence>MIQLYIPSALIVVLSWVSFCLDVGAVPARISLGILTVLTMTNMKTIAVASLPKVSYIKAIDVWMAACLAFVFSALLEFAVVNAVARRQKKTPWDVVMEAEPLAVSYIKAIDVWMAACLAFVFSALLEFAVVNAVARRQKKTPWDVVMEAEPLAANGAASGSRQSVSNGVTYGRRDKGREGQERYTPDPRGVIMANQIDTVCMLLFPLGFVLFIAIYIHIYKSQ</sequence>
<keyword evidence="2" id="KW-1133">Transmembrane helix</keyword>
<dbReference type="SUPFAM" id="SSF90112">
    <property type="entry name" value="Neurotransmitter-gated ion-channel transmembrane pore"/>
    <property type="match status" value="2"/>
</dbReference>
<dbReference type="PANTHER" id="PTHR18945">
    <property type="entry name" value="NEUROTRANSMITTER GATED ION CHANNEL"/>
    <property type="match status" value="1"/>
</dbReference>
<dbReference type="InterPro" id="IPR036719">
    <property type="entry name" value="Neuro-gated_channel_TM_sf"/>
</dbReference>
<dbReference type="InterPro" id="IPR006201">
    <property type="entry name" value="Neur_channel"/>
</dbReference>
<dbReference type="AlphaFoldDB" id="A0AAV4J998"/>
<evidence type="ECO:0000259" key="3">
    <source>
        <dbReference type="Pfam" id="PF02932"/>
    </source>
</evidence>
<feature type="compositionally biased region" description="Polar residues" evidence="1">
    <location>
        <begin position="158"/>
        <end position="169"/>
    </location>
</feature>
<organism evidence="4 5">
    <name type="scientific">Elysia marginata</name>
    <dbReference type="NCBI Taxonomy" id="1093978"/>
    <lineage>
        <taxon>Eukaryota</taxon>
        <taxon>Metazoa</taxon>
        <taxon>Spiralia</taxon>
        <taxon>Lophotrochozoa</taxon>
        <taxon>Mollusca</taxon>
        <taxon>Gastropoda</taxon>
        <taxon>Heterobranchia</taxon>
        <taxon>Euthyneura</taxon>
        <taxon>Panpulmonata</taxon>
        <taxon>Sacoglossa</taxon>
        <taxon>Placobranchoidea</taxon>
        <taxon>Plakobranchidae</taxon>
        <taxon>Elysia</taxon>
    </lineage>
</organism>
<dbReference type="GO" id="GO:0005216">
    <property type="term" value="F:monoatomic ion channel activity"/>
    <property type="evidence" value="ECO:0007669"/>
    <property type="project" value="InterPro"/>
</dbReference>
<dbReference type="InterPro" id="IPR006028">
    <property type="entry name" value="GABAA/Glycine_rcpt"/>
</dbReference>
<feature type="transmembrane region" description="Helical" evidence="2">
    <location>
        <begin position="112"/>
        <end position="135"/>
    </location>
</feature>
<keyword evidence="2" id="KW-0472">Membrane</keyword>
<feature type="region of interest" description="Disordered" evidence="1">
    <location>
        <begin position="157"/>
        <end position="185"/>
    </location>
</feature>
<dbReference type="GO" id="GO:0004888">
    <property type="term" value="F:transmembrane signaling receptor activity"/>
    <property type="evidence" value="ECO:0007669"/>
    <property type="project" value="InterPro"/>
</dbReference>
<dbReference type="PRINTS" id="PR00253">
    <property type="entry name" value="GABAARECEPTR"/>
</dbReference>
<dbReference type="CDD" id="cd19049">
    <property type="entry name" value="LGIC_TM_anion"/>
    <property type="match status" value="1"/>
</dbReference>
<reference evidence="4 5" key="1">
    <citation type="journal article" date="2021" name="Elife">
        <title>Chloroplast acquisition without the gene transfer in kleptoplastic sea slugs, Plakobranchus ocellatus.</title>
        <authorList>
            <person name="Maeda T."/>
            <person name="Takahashi S."/>
            <person name="Yoshida T."/>
            <person name="Shimamura S."/>
            <person name="Takaki Y."/>
            <person name="Nagai Y."/>
            <person name="Toyoda A."/>
            <person name="Suzuki Y."/>
            <person name="Arimoto A."/>
            <person name="Ishii H."/>
            <person name="Satoh N."/>
            <person name="Nishiyama T."/>
            <person name="Hasebe M."/>
            <person name="Maruyama T."/>
            <person name="Minagawa J."/>
            <person name="Obokata J."/>
            <person name="Shigenobu S."/>
        </authorList>
    </citation>
    <scope>NUCLEOTIDE SEQUENCE [LARGE SCALE GENOMIC DNA]</scope>
</reference>
<evidence type="ECO:0000256" key="2">
    <source>
        <dbReference type="SAM" id="Phobius"/>
    </source>
</evidence>
<evidence type="ECO:0000313" key="5">
    <source>
        <dbReference type="Proteomes" id="UP000762676"/>
    </source>
</evidence>
<accession>A0AAV4J998</accession>
<name>A0AAV4J998_9GAST</name>
<feature type="transmembrane region" description="Helical" evidence="2">
    <location>
        <begin position="199"/>
        <end position="219"/>
    </location>
</feature>
<feature type="domain" description="Neurotransmitter-gated ion-channel transmembrane" evidence="3">
    <location>
        <begin position="4"/>
        <end position="91"/>
    </location>
</feature>
<keyword evidence="5" id="KW-1185">Reference proteome</keyword>
<feature type="transmembrane region" description="Helical" evidence="2">
    <location>
        <begin position="30"/>
        <end position="51"/>
    </location>
</feature>
<proteinExistence type="predicted"/>